<feature type="repeat" description="Solcar" evidence="6">
    <location>
        <begin position="14"/>
        <end position="92"/>
    </location>
</feature>
<dbReference type="Proteomes" id="UP000179807">
    <property type="component" value="Unassembled WGS sequence"/>
</dbReference>
<feature type="repeat" description="Solcar" evidence="6">
    <location>
        <begin position="98"/>
        <end position="178"/>
    </location>
</feature>
<dbReference type="Gene3D" id="1.50.40.10">
    <property type="entry name" value="Mitochondrial carrier domain"/>
    <property type="match status" value="1"/>
</dbReference>
<keyword evidence="4" id="KW-0677">Repeat</keyword>
<comment type="similarity">
    <text evidence="7">Belongs to the mitochondrial carrier (TC 2.A.29) family.</text>
</comment>
<name>A0A1J4K225_9EUKA</name>
<evidence type="ECO:0000313" key="9">
    <source>
        <dbReference type="Proteomes" id="UP000179807"/>
    </source>
</evidence>
<keyword evidence="5 6" id="KW-0472">Membrane</keyword>
<organism evidence="8 9">
    <name type="scientific">Tritrichomonas foetus</name>
    <dbReference type="NCBI Taxonomy" id="1144522"/>
    <lineage>
        <taxon>Eukaryota</taxon>
        <taxon>Metamonada</taxon>
        <taxon>Parabasalia</taxon>
        <taxon>Tritrichomonadida</taxon>
        <taxon>Tritrichomonadidae</taxon>
        <taxon>Tritrichomonas</taxon>
    </lineage>
</organism>
<evidence type="ECO:0000256" key="3">
    <source>
        <dbReference type="ARBA" id="ARBA00022692"/>
    </source>
</evidence>
<dbReference type="GO" id="GO:0055085">
    <property type="term" value="P:transmembrane transport"/>
    <property type="evidence" value="ECO:0007669"/>
    <property type="project" value="InterPro"/>
</dbReference>
<evidence type="ECO:0000256" key="4">
    <source>
        <dbReference type="ARBA" id="ARBA00022737"/>
    </source>
</evidence>
<dbReference type="InterPro" id="IPR018108">
    <property type="entry name" value="MCP_transmembrane"/>
</dbReference>
<accession>A0A1J4K225</accession>
<reference evidence="8" key="1">
    <citation type="submission" date="2016-10" db="EMBL/GenBank/DDBJ databases">
        <authorList>
            <person name="Benchimol M."/>
            <person name="Almeida L.G."/>
            <person name="Vasconcelos A.T."/>
            <person name="Perreira-Neves A."/>
            <person name="Rosa I.A."/>
            <person name="Tasca T."/>
            <person name="Bogo M.R."/>
            <person name="de Souza W."/>
        </authorList>
    </citation>
    <scope>NUCLEOTIDE SEQUENCE [LARGE SCALE GENOMIC DNA]</scope>
    <source>
        <strain evidence="8">K</strain>
    </source>
</reference>
<dbReference type="PANTHER" id="PTHR24089">
    <property type="entry name" value="SOLUTE CARRIER FAMILY 25"/>
    <property type="match status" value="1"/>
</dbReference>
<dbReference type="Pfam" id="PF00153">
    <property type="entry name" value="Mito_carr"/>
    <property type="match status" value="3"/>
</dbReference>
<evidence type="ECO:0000256" key="6">
    <source>
        <dbReference type="PROSITE-ProRule" id="PRU00282"/>
    </source>
</evidence>
<feature type="repeat" description="Solcar" evidence="6">
    <location>
        <begin position="192"/>
        <end position="273"/>
    </location>
</feature>
<dbReference type="AlphaFoldDB" id="A0A1J4K225"/>
<dbReference type="InterPro" id="IPR002067">
    <property type="entry name" value="MCP"/>
</dbReference>
<comment type="caution">
    <text evidence="8">The sequence shown here is derived from an EMBL/GenBank/DDBJ whole genome shotgun (WGS) entry which is preliminary data.</text>
</comment>
<dbReference type="RefSeq" id="XP_068356932.1">
    <property type="nucleotide sequence ID" value="XM_068490118.1"/>
</dbReference>
<comment type="subcellular location">
    <subcellularLocation>
        <location evidence="1">Membrane</location>
        <topology evidence="1">Multi-pass membrane protein</topology>
    </subcellularLocation>
</comment>
<protein>
    <submittedName>
        <fullName evidence="8">Mitochondrial carrier protein</fullName>
    </submittedName>
</protein>
<dbReference type="EMBL" id="MLAK01000815">
    <property type="protein sequence ID" value="OHT03796.1"/>
    <property type="molecule type" value="Genomic_DNA"/>
</dbReference>
<evidence type="ECO:0000256" key="7">
    <source>
        <dbReference type="RuleBase" id="RU000488"/>
    </source>
</evidence>
<sequence>MKKAPYIPDTLTPIQNLLCGFAGVAIPRTILAPIDTMKLIAGNNEGHLMPSLKKRVVEQGIPSLWNGVICDWIRLPPQFILRYLIAENLKNMSPFKIPAFLEDTIASAAAVAAIHPIEVVHSLMQFDPVKYPTLPKTAAHIIQTDGFSGFFRGLAPTLIGYIPYRSVQYSSILLFDKIANNPRYNFKNSYYTDVVLSVLVSTVAQASSYPFEVVRKRMMCDPKVQGMTFTQICKETYQKRGILGFYDSFGIAIARVLPIMWMQQIATREFRHFVAVFNYEMRKHRF</sequence>
<dbReference type="VEuPathDB" id="TrichDB:TRFO_01474"/>
<dbReference type="GO" id="GO:0016020">
    <property type="term" value="C:membrane"/>
    <property type="evidence" value="ECO:0007669"/>
    <property type="project" value="UniProtKB-SubCell"/>
</dbReference>
<evidence type="ECO:0000256" key="1">
    <source>
        <dbReference type="ARBA" id="ARBA00004141"/>
    </source>
</evidence>
<dbReference type="PROSITE" id="PS50920">
    <property type="entry name" value="SOLCAR"/>
    <property type="match status" value="3"/>
</dbReference>
<proteinExistence type="inferred from homology"/>
<evidence type="ECO:0000313" key="8">
    <source>
        <dbReference type="EMBL" id="OHT03796.1"/>
    </source>
</evidence>
<evidence type="ECO:0000256" key="2">
    <source>
        <dbReference type="ARBA" id="ARBA00022448"/>
    </source>
</evidence>
<dbReference type="OrthoDB" id="270584at2759"/>
<gene>
    <name evidence="8" type="ORF">TRFO_01474</name>
</gene>
<keyword evidence="2 7" id="KW-0813">Transport</keyword>
<keyword evidence="3 6" id="KW-0812">Transmembrane</keyword>
<dbReference type="SUPFAM" id="SSF103506">
    <property type="entry name" value="Mitochondrial carrier"/>
    <property type="match status" value="1"/>
</dbReference>
<dbReference type="GeneID" id="94824822"/>
<dbReference type="InterPro" id="IPR023395">
    <property type="entry name" value="MCP_dom_sf"/>
</dbReference>
<dbReference type="PRINTS" id="PR00926">
    <property type="entry name" value="MITOCARRIER"/>
</dbReference>
<evidence type="ECO:0000256" key="5">
    <source>
        <dbReference type="ARBA" id="ARBA00023136"/>
    </source>
</evidence>
<keyword evidence="9" id="KW-1185">Reference proteome</keyword>